<evidence type="ECO:0000256" key="3">
    <source>
        <dbReference type="ARBA" id="ARBA00022801"/>
    </source>
</evidence>
<comment type="caution">
    <text evidence="8">The sequence shown here is derived from an EMBL/GenBank/DDBJ whole genome shotgun (WGS) entry which is preliminary data.</text>
</comment>
<dbReference type="Pfam" id="PF08531">
    <property type="entry name" value="Bac_rhamnosid_N"/>
    <property type="match status" value="1"/>
</dbReference>
<evidence type="ECO:0000313" key="8">
    <source>
        <dbReference type="EMBL" id="MFD1611477.1"/>
    </source>
</evidence>
<name>A0ABW4I2Q4_9SPHN</name>
<dbReference type="Gene3D" id="2.60.40.10">
    <property type="entry name" value="Immunoglobulins"/>
    <property type="match status" value="1"/>
</dbReference>
<protein>
    <recommendedName>
        <fullName evidence="2">alpha-L-rhamnosidase</fullName>
        <ecNumber evidence="2">3.2.1.40</ecNumber>
    </recommendedName>
</protein>
<dbReference type="PANTHER" id="PTHR33307:SF6">
    <property type="entry name" value="ALPHA-RHAMNOSIDASE (EUROFUNG)-RELATED"/>
    <property type="match status" value="1"/>
</dbReference>
<dbReference type="Gene3D" id="2.60.120.260">
    <property type="entry name" value="Galactose-binding domain-like"/>
    <property type="match status" value="2"/>
</dbReference>
<dbReference type="PIRSF" id="PIRSF010631">
    <property type="entry name" value="A-rhamnsds"/>
    <property type="match status" value="1"/>
</dbReference>
<dbReference type="EC" id="3.2.1.40" evidence="2"/>
<feature type="domain" description="Bacterial alpha-L-rhamnosidase N-terminal" evidence="5">
    <location>
        <begin position="148"/>
        <end position="312"/>
    </location>
</feature>
<evidence type="ECO:0000313" key="9">
    <source>
        <dbReference type="Proteomes" id="UP001597115"/>
    </source>
</evidence>
<feature type="domain" description="Alpha-L-rhamnosidase concanavalin-like" evidence="4">
    <location>
        <begin position="322"/>
        <end position="422"/>
    </location>
</feature>
<evidence type="ECO:0000259" key="4">
    <source>
        <dbReference type="Pfam" id="PF05592"/>
    </source>
</evidence>
<dbReference type="Gene3D" id="1.50.10.10">
    <property type="match status" value="1"/>
</dbReference>
<evidence type="ECO:0000259" key="5">
    <source>
        <dbReference type="Pfam" id="PF08531"/>
    </source>
</evidence>
<dbReference type="Proteomes" id="UP001597115">
    <property type="component" value="Unassembled WGS sequence"/>
</dbReference>
<dbReference type="InterPro" id="IPR013737">
    <property type="entry name" value="Bac_rhamnosid_N"/>
</dbReference>
<dbReference type="SUPFAM" id="SSF48208">
    <property type="entry name" value="Six-hairpin glycosidases"/>
    <property type="match status" value="1"/>
</dbReference>
<comment type="catalytic activity">
    <reaction evidence="1">
        <text>Hydrolysis of terminal non-reducing alpha-L-rhamnose residues in alpha-L-rhamnosides.</text>
        <dbReference type="EC" id="3.2.1.40"/>
    </reaction>
</comment>
<dbReference type="RefSeq" id="WP_380888070.1">
    <property type="nucleotide sequence ID" value="NZ_JBHUDY010000001.1"/>
</dbReference>
<evidence type="ECO:0000256" key="1">
    <source>
        <dbReference type="ARBA" id="ARBA00001445"/>
    </source>
</evidence>
<evidence type="ECO:0000259" key="6">
    <source>
        <dbReference type="Pfam" id="PF17389"/>
    </source>
</evidence>
<organism evidence="8 9">
    <name type="scientific">Sphingomonas tabacisoli</name>
    <dbReference type="NCBI Taxonomy" id="2249466"/>
    <lineage>
        <taxon>Bacteria</taxon>
        <taxon>Pseudomonadati</taxon>
        <taxon>Pseudomonadota</taxon>
        <taxon>Alphaproteobacteria</taxon>
        <taxon>Sphingomonadales</taxon>
        <taxon>Sphingomonadaceae</taxon>
        <taxon>Sphingomonas</taxon>
    </lineage>
</organism>
<dbReference type="Pfam" id="PF25788">
    <property type="entry name" value="Ig_Rha78A_N"/>
    <property type="match status" value="1"/>
</dbReference>
<dbReference type="InterPro" id="IPR008928">
    <property type="entry name" value="6-hairpin_glycosidase_sf"/>
</dbReference>
<dbReference type="EMBL" id="JBHUDY010000001">
    <property type="protein sequence ID" value="MFD1611477.1"/>
    <property type="molecule type" value="Genomic_DNA"/>
</dbReference>
<dbReference type="InterPro" id="IPR012341">
    <property type="entry name" value="6hp_glycosidase-like_sf"/>
</dbReference>
<dbReference type="Pfam" id="PF17390">
    <property type="entry name" value="Bac_rhamnosid_C"/>
    <property type="match status" value="1"/>
</dbReference>
<dbReference type="InterPro" id="IPR016007">
    <property type="entry name" value="Alpha_rhamnosid"/>
</dbReference>
<evidence type="ECO:0000256" key="2">
    <source>
        <dbReference type="ARBA" id="ARBA00012652"/>
    </source>
</evidence>
<dbReference type="InterPro" id="IPR008902">
    <property type="entry name" value="Rhamnosid_concanavalin"/>
</dbReference>
<keyword evidence="3 8" id="KW-0378">Hydrolase</keyword>
<dbReference type="InterPro" id="IPR013783">
    <property type="entry name" value="Ig-like_fold"/>
</dbReference>
<dbReference type="InterPro" id="IPR035398">
    <property type="entry name" value="Bac_rhamnosid_C"/>
</dbReference>
<accession>A0ABW4I2Q4</accession>
<dbReference type="PANTHER" id="PTHR33307">
    <property type="entry name" value="ALPHA-RHAMNOSIDASE (EUROFUNG)"/>
    <property type="match status" value="1"/>
</dbReference>
<dbReference type="InterPro" id="IPR035396">
    <property type="entry name" value="Bac_rhamnosid6H"/>
</dbReference>
<keyword evidence="9" id="KW-1185">Reference proteome</keyword>
<dbReference type="Gene3D" id="2.60.420.10">
    <property type="entry name" value="Maltose phosphorylase, domain 3"/>
    <property type="match status" value="1"/>
</dbReference>
<feature type="domain" description="Alpha-L-rhamnosidase C-terminal" evidence="7">
    <location>
        <begin position="800"/>
        <end position="866"/>
    </location>
</feature>
<gene>
    <name evidence="8" type="ORF">ACFSCW_06640</name>
</gene>
<feature type="domain" description="Alpha-L-rhamnosidase six-hairpin glycosidase" evidence="6">
    <location>
        <begin position="429"/>
        <end position="798"/>
    </location>
</feature>
<dbReference type="Pfam" id="PF17389">
    <property type="entry name" value="Bac_rhamnosid6H"/>
    <property type="match status" value="1"/>
</dbReference>
<dbReference type="Pfam" id="PF05592">
    <property type="entry name" value="Bac_rhamnosid"/>
    <property type="match status" value="1"/>
</dbReference>
<dbReference type="GO" id="GO:0016787">
    <property type="term" value="F:hydrolase activity"/>
    <property type="evidence" value="ECO:0007669"/>
    <property type="project" value="UniProtKB-KW"/>
</dbReference>
<evidence type="ECO:0000259" key="7">
    <source>
        <dbReference type="Pfam" id="PF17390"/>
    </source>
</evidence>
<proteinExistence type="predicted"/>
<sequence length="882" mass="96847">MRRPGAIATDAPRFGWHFREAQQAFEIELRDADRKEVLAGSGKVLAADCAFVSLPGLQLAPRTAYSWRVRCWNALGEASQWAEAEFETGFLQMDEWRAQWIEPVQSPVVPEISVDARAAAMGDYPIVPPEERLHPPQMIRQSFLVGQEIGRARLYITAHGLFEILINGRAITDEIFAPGYDAHPHRLSVHTYPVTEFLHVGLNAIGITLADGWWAGRTSFSGDSANYGNRLGVTWQIEIDGEVVATGDETAVAAQGPTRYADIFIGEKHDARDEIPGWASAHFDASGWTPVEVKPRDVTGLVPFIGEPVRRVMEFAPAEVRRTPNGELLIDLGQNIAGRLRIGANGPAGTEIIFEHSETLDAEGNFIKNIMGRNKDQTDIWILAGGGDETFEPRFTYHGFRYVRVSGYPGKLIAANVTAVVIASDLDSSGSFEVDHWGIHRLHQNVVWSQRSNFLSIPTDCPQRERAGWTGDIQLFAPAATNNMLVHQFLSRWLENVRAAQAPDGRIPLIVPDTPSFARMMPFASQAAAGWSDAIAIVPLVLFDRYGDLRPVADNYAAMTAWLGHARRLAMDGIPERYLGEPEDSPARERQRHLWNTGFQFGDWLAPSTVSADPMSMWNAARLTGGIVGSIFYYRTTEAVRRAAGLLGDVAAEAELGQRAAAIRQAFSSEFIGPEGRLDTALQGPLVLALAFGLIPEGSRAACSAQLVELVEAADFHLDTGFLSLPFLLDVLVEIGRKDLAYRILLQDTAPSWLYEIAKGATTIWEDWRMIGADGSPRPLSFNHYAFGAVDDWLYRHVAGIQSVEPGYKRVVLAPDPDSPFGHVRARLETPIGPIAVALDRDADALSGTVEIPANMRADLRLADGRLQPLAAGKTSFSLAVE</sequence>
<reference evidence="9" key="1">
    <citation type="journal article" date="2019" name="Int. J. Syst. Evol. Microbiol.">
        <title>The Global Catalogue of Microorganisms (GCM) 10K type strain sequencing project: providing services to taxonomists for standard genome sequencing and annotation.</title>
        <authorList>
            <consortium name="The Broad Institute Genomics Platform"/>
            <consortium name="The Broad Institute Genome Sequencing Center for Infectious Disease"/>
            <person name="Wu L."/>
            <person name="Ma J."/>
        </authorList>
    </citation>
    <scope>NUCLEOTIDE SEQUENCE [LARGE SCALE GENOMIC DNA]</scope>
    <source>
        <strain evidence="9">CGMCC 1.16275</strain>
    </source>
</reference>